<dbReference type="SUPFAM" id="SSF160975">
    <property type="entry name" value="AF1531-like"/>
    <property type="match status" value="1"/>
</dbReference>
<dbReference type="Gene3D" id="1.10.150.280">
    <property type="entry name" value="AF1531-like domain"/>
    <property type="match status" value="1"/>
</dbReference>
<organism evidence="1 2">
    <name type="scientific">Conexivisphaera calida</name>
    <dbReference type="NCBI Taxonomy" id="1874277"/>
    <lineage>
        <taxon>Archaea</taxon>
        <taxon>Nitrososphaerota</taxon>
        <taxon>Conexivisphaeria</taxon>
        <taxon>Conexivisphaerales</taxon>
        <taxon>Conexivisphaeraceae</taxon>
        <taxon>Conexivisphaera</taxon>
    </lineage>
</organism>
<dbReference type="GeneID" id="55585294"/>
<name>A0A4P2VHH7_9ARCH</name>
<protein>
    <submittedName>
        <fullName evidence="1">Predicted RNA-binding protein</fullName>
    </submittedName>
</protein>
<dbReference type="OrthoDB" id="7902at2157"/>
<dbReference type="InterPro" id="IPR012340">
    <property type="entry name" value="NA-bd_OB-fold"/>
</dbReference>
<dbReference type="AlphaFoldDB" id="A0A4P2VHH7"/>
<dbReference type="Gene3D" id="2.40.50.140">
    <property type="entry name" value="Nucleic acid-binding proteins"/>
    <property type="match status" value="1"/>
</dbReference>
<dbReference type="InterPro" id="IPR007003">
    <property type="entry name" value="DUF655"/>
</dbReference>
<dbReference type="EMBL" id="AP018732">
    <property type="protein sequence ID" value="BBE42863.1"/>
    <property type="molecule type" value="Genomic_DNA"/>
</dbReference>
<reference evidence="1 2" key="1">
    <citation type="journal article" date="2019" name="ISME J.">
        <title>Isolation and characterization of a thermophilic sulfur- and iron-reducing thaumarchaeote from a terrestrial acidic hot spring.</title>
        <authorList>
            <person name="Kato S."/>
            <person name="Itoh T."/>
            <person name="Yuki M."/>
            <person name="Nagamori M."/>
            <person name="Ohnishi M."/>
            <person name="Uematsu K."/>
            <person name="Suzuki K."/>
            <person name="Takashina T."/>
            <person name="Ohkuma M."/>
        </authorList>
    </citation>
    <scope>NUCLEOTIDE SEQUENCE [LARGE SCALE GENOMIC DNA]</scope>
    <source>
        <strain evidence="1 2">NAS-02</strain>
    </source>
</reference>
<dbReference type="PANTHER" id="PTHR40734:SF1">
    <property type="entry name" value="DNA-BINDING PROTEIN"/>
    <property type="match status" value="1"/>
</dbReference>
<evidence type="ECO:0000313" key="1">
    <source>
        <dbReference type="EMBL" id="BBE42863.1"/>
    </source>
</evidence>
<sequence>MHPAGPRQQQPAKKYEEYAYVLDIQVRGRARTVRGKEGTVIQSLGEDYLTFLELLGVDGVLYTIGERLYIGKEPRDKVASVLGRLSYGELTPTAKSVLPEIVEKIVESKEQRFVEFFNNSQPLNPRMHALELIPGIGKAILKKILDERDRVPFTSYKDIEQRVGLKEVQKQIAKRILEELEGGTQTYLFVKRP</sequence>
<dbReference type="Pfam" id="PF04919">
    <property type="entry name" value="DUF655"/>
    <property type="match status" value="1"/>
</dbReference>
<dbReference type="KEGG" id="ccai:NAS2_1483"/>
<dbReference type="Proteomes" id="UP000509448">
    <property type="component" value="Chromosome"/>
</dbReference>
<proteinExistence type="predicted"/>
<gene>
    <name evidence="1" type="ORF">NAS2_1483</name>
</gene>
<keyword evidence="2" id="KW-1185">Reference proteome</keyword>
<accession>A0A4P2VHH7</accession>
<evidence type="ECO:0000313" key="2">
    <source>
        <dbReference type="Proteomes" id="UP000509448"/>
    </source>
</evidence>
<dbReference type="RefSeq" id="WP_174449050.1">
    <property type="nucleotide sequence ID" value="NZ_AP018732.1"/>
</dbReference>
<dbReference type="PANTHER" id="PTHR40734">
    <property type="entry name" value="TRNA-SPECIFIC ADENOSINE DEAMINASE-RELATED"/>
    <property type="match status" value="1"/>
</dbReference>